<dbReference type="InterPro" id="IPR050815">
    <property type="entry name" value="TF_fung"/>
</dbReference>
<evidence type="ECO:0000313" key="9">
    <source>
        <dbReference type="EMBL" id="KIW44821.1"/>
    </source>
</evidence>
<keyword evidence="4" id="KW-0238">DNA-binding</keyword>
<dbReference type="InterPro" id="IPR007219">
    <property type="entry name" value="XnlR_reg_dom"/>
</dbReference>
<dbReference type="PROSITE" id="PS50048">
    <property type="entry name" value="ZN2_CY6_FUNGAL_2"/>
    <property type="match status" value="1"/>
</dbReference>
<evidence type="ECO:0000256" key="4">
    <source>
        <dbReference type="ARBA" id="ARBA00023125"/>
    </source>
</evidence>
<feature type="compositionally biased region" description="Basic and acidic residues" evidence="7">
    <location>
        <begin position="606"/>
        <end position="615"/>
    </location>
</feature>
<dbReference type="InterPro" id="IPR036864">
    <property type="entry name" value="Zn2-C6_fun-type_DNA-bd_sf"/>
</dbReference>
<dbReference type="VEuPathDB" id="FungiDB:PV06_03265"/>
<organism evidence="9 10">
    <name type="scientific">Exophiala oligosperma</name>
    <dbReference type="NCBI Taxonomy" id="215243"/>
    <lineage>
        <taxon>Eukaryota</taxon>
        <taxon>Fungi</taxon>
        <taxon>Dikarya</taxon>
        <taxon>Ascomycota</taxon>
        <taxon>Pezizomycotina</taxon>
        <taxon>Eurotiomycetes</taxon>
        <taxon>Chaetothyriomycetidae</taxon>
        <taxon>Chaetothyriales</taxon>
        <taxon>Herpotrichiellaceae</taxon>
        <taxon>Exophiala</taxon>
    </lineage>
</organism>
<evidence type="ECO:0000256" key="6">
    <source>
        <dbReference type="ARBA" id="ARBA00023242"/>
    </source>
</evidence>
<evidence type="ECO:0000256" key="2">
    <source>
        <dbReference type="ARBA" id="ARBA00022723"/>
    </source>
</evidence>
<dbReference type="GO" id="GO:0000981">
    <property type="term" value="F:DNA-binding transcription factor activity, RNA polymerase II-specific"/>
    <property type="evidence" value="ECO:0007669"/>
    <property type="project" value="InterPro"/>
</dbReference>
<dbReference type="PROSITE" id="PS00463">
    <property type="entry name" value="ZN2_CY6_FUNGAL_1"/>
    <property type="match status" value="1"/>
</dbReference>
<dbReference type="InterPro" id="IPR001138">
    <property type="entry name" value="Zn2Cys6_DnaBD"/>
</dbReference>
<comment type="subcellular location">
    <subcellularLocation>
        <location evidence="1">Nucleus</location>
    </subcellularLocation>
</comment>
<dbReference type="AlphaFoldDB" id="A0A0D2AYC6"/>
<dbReference type="HOGENOM" id="CLU_024802_0_0_1"/>
<sequence length="710" mass="79538">MTTTTTTSGRPRRACEICKRQKIRCSGERPMCERCRRLNHSCVYQNDRAPGGSKRKPRQGFSIGASGSLPFASRPSSRSERLASGMSDADHVNKVVESTKVLREPVLERSYELAVPGPLVVKLIDVYFENVYNASLLLHKGHFLETLAAGVARPHVVLSVCALASNYYRDENGHHTLKDHGFMIEWARRAGRIVFSDVESFHDDNLVTFVNLSLFWHSQGSWRTFYLHKGNSLNLLVILGLRPCSQPDEDPWVAELRRRRLWACYLMHCQNSESPSRFPIAGIEDLELPWPEKDFNGMVSQYRGLPVTLRSGGCSGSIWSNIIRAMTLWSSVVSFIKSPDPDLNAKVARIQVLDEELSQWWQGIPDDLVLTPSNIAKVQKDQVPNILLLNVVYHQSLCALHSSIVPLFSWGEGDVSCATARQISAQEAYEHACTASELFDAVLSGYDGVSAMPSFIAYAAYCGCAIQIPFMRSSNYSIGKRARANVGANVKLLQIMASYWRFACLLRTYCRWLLDRHLRSPTVLESEPRFVDIEKLTSFEGNSPYTRASILESIGVLHSGDHGYALPGKEMAAFATDQHGGERGLAPDLSVHDNSEDISSVQNRSDLSENDRSEEYSASAGTILPSLLQNQQQFLEHDKTPPQCRSEETCSQTFADQTLDIFHAGHGPQFQNFFPDDDMPDLSIFDPSSFNLDWHDLNPLDNGGHFTMEY</sequence>
<accession>A0A0D2AYC6</accession>
<keyword evidence="5" id="KW-0804">Transcription</keyword>
<dbReference type="PANTHER" id="PTHR47338:SF5">
    <property type="entry name" value="ZN(II)2CYS6 TRANSCRIPTION FACTOR (EUROFUNG)"/>
    <property type="match status" value="1"/>
</dbReference>
<gene>
    <name evidence="9" type="ORF">PV06_03265</name>
</gene>
<reference evidence="9 10" key="1">
    <citation type="submission" date="2015-01" db="EMBL/GenBank/DDBJ databases">
        <title>The Genome Sequence of Exophiala oligosperma CBS72588.</title>
        <authorList>
            <consortium name="The Broad Institute Genomics Platform"/>
            <person name="Cuomo C."/>
            <person name="de Hoog S."/>
            <person name="Gorbushina A."/>
            <person name="Stielow B."/>
            <person name="Teixiera M."/>
            <person name="Abouelleil A."/>
            <person name="Chapman S.B."/>
            <person name="Priest M."/>
            <person name="Young S.K."/>
            <person name="Wortman J."/>
            <person name="Nusbaum C."/>
            <person name="Birren B."/>
        </authorList>
    </citation>
    <scope>NUCLEOTIDE SEQUENCE [LARGE SCALE GENOMIC DNA]</scope>
    <source>
        <strain evidence="9 10">CBS 72588</strain>
    </source>
</reference>
<dbReference type="Gene3D" id="4.10.240.10">
    <property type="entry name" value="Zn(2)-C6 fungal-type DNA-binding domain"/>
    <property type="match status" value="1"/>
</dbReference>
<feature type="region of interest" description="Disordered" evidence="7">
    <location>
        <begin position="578"/>
        <end position="616"/>
    </location>
</feature>
<dbReference type="EMBL" id="KN847334">
    <property type="protein sequence ID" value="KIW44821.1"/>
    <property type="molecule type" value="Genomic_DNA"/>
</dbReference>
<dbReference type="Proteomes" id="UP000053342">
    <property type="component" value="Unassembled WGS sequence"/>
</dbReference>
<feature type="domain" description="Zn(2)-C6 fungal-type" evidence="8">
    <location>
        <begin position="14"/>
        <end position="44"/>
    </location>
</feature>
<evidence type="ECO:0000256" key="1">
    <source>
        <dbReference type="ARBA" id="ARBA00004123"/>
    </source>
</evidence>
<dbReference type="GO" id="GO:0006351">
    <property type="term" value="P:DNA-templated transcription"/>
    <property type="evidence" value="ECO:0007669"/>
    <property type="project" value="InterPro"/>
</dbReference>
<keyword evidence="10" id="KW-1185">Reference proteome</keyword>
<keyword evidence="3" id="KW-0805">Transcription regulation</keyword>
<dbReference type="Pfam" id="PF00172">
    <property type="entry name" value="Zn_clus"/>
    <property type="match status" value="1"/>
</dbReference>
<feature type="region of interest" description="Disordered" evidence="7">
    <location>
        <begin position="46"/>
        <end position="87"/>
    </location>
</feature>
<proteinExistence type="predicted"/>
<name>A0A0D2AYC6_9EURO</name>
<dbReference type="SMART" id="SM00066">
    <property type="entry name" value="GAL4"/>
    <property type="match status" value="1"/>
</dbReference>
<evidence type="ECO:0000256" key="7">
    <source>
        <dbReference type="SAM" id="MobiDB-lite"/>
    </source>
</evidence>
<keyword evidence="2" id="KW-0479">Metal-binding</keyword>
<dbReference type="SUPFAM" id="SSF57701">
    <property type="entry name" value="Zn2/Cys6 DNA-binding domain"/>
    <property type="match status" value="1"/>
</dbReference>
<evidence type="ECO:0000256" key="5">
    <source>
        <dbReference type="ARBA" id="ARBA00023163"/>
    </source>
</evidence>
<dbReference type="CDD" id="cd00067">
    <property type="entry name" value="GAL4"/>
    <property type="match status" value="1"/>
</dbReference>
<dbReference type="PANTHER" id="PTHR47338">
    <property type="entry name" value="ZN(II)2CYS6 TRANSCRIPTION FACTOR (EUROFUNG)-RELATED"/>
    <property type="match status" value="1"/>
</dbReference>
<evidence type="ECO:0000256" key="3">
    <source>
        <dbReference type="ARBA" id="ARBA00023015"/>
    </source>
</evidence>
<dbReference type="GO" id="GO:0005634">
    <property type="term" value="C:nucleus"/>
    <property type="evidence" value="ECO:0007669"/>
    <property type="project" value="UniProtKB-SubCell"/>
</dbReference>
<dbReference type="OrthoDB" id="309640at2759"/>
<dbReference type="CDD" id="cd12148">
    <property type="entry name" value="fungal_TF_MHR"/>
    <property type="match status" value="1"/>
</dbReference>
<dbReference type="Pfam" id="PF04082">
    <property type="entry name" value="Fungal_trans"/>
    <property type="match status" value="1"/>
</dbReference>
<protein>
    <recommendedName>
        <fullName evidence="8">Zn(2)-C6 fungal-type domain-containing protein</fullName>
    </recommendedName>
</protein>
<keyword evidence="6" id="KW-0539">Nucleus</keyword>
<dbReference type="GeneID" id="27355339"/>
<dbReference type="STRING" id="215243.A0A0D2AYC6"/>
<evidence type="ECO:0000313" key="10">
    <source>
        <dbReference type="Proteomes" id="UP000053342"/>
    </source>
</evidence>
<dbReference type="GO" id="GO:0008270">
    <property type="term" value="F:zinc ion binding"/>
    <property type="evidence" value="ECO:0007669"/>
    <property type="project" value="InterPro"/>
</dbReference>
<dbReference type="GO" id="GO:0003677">
    <property type="term" value="F:DNA binding"/>
    <property type="evidence" value="ECO:0007669"/>
    <property type="project" value="UniProtKB-KW"/>
</dbReference>
<evidence type="ECO:0000259" key="8">
    <source>
        <dbReference type="PROSITE" id="PS50048"/>
    </source>
</evidence>
<dbReference type="RefSeq" id="XP_016265037.1">
    <property type="nucleotide sequence ID" value="XM_016404032.1"/>
</dbReference>